<evidence type="ECO:0000256" key="5">
    <source>
        <dbReference type="ARBA" id="ARBA00022729"/>
    </source>
</evidence>
<dbReference type="PANTHER" id="PTHR47234">
    <property type="match status" value="1"/>
</dbReference>
<evidence type="ECO:0000256" key="1">
    <source>
        <dbReference type="ARBA" id="ARBA00004571"/>
    </source>
</evidence>
<evidence type="ECO:0000313" key="16">
    <source>
        <dbReference type="Proteomes" id="UP000681075"/>
    </source>
</evidence>
<evidence type="ECO:0000256" key="3">
    <source>
        <dbReference type="ARBA" id="ARBA00022452"/>
    </source>
</evidence>
<evidence type="ECO:0000259" key="13">
    <source>
        <dbReference type="Pfam" id="PF00593"/>
    </source>
</evidence>
<dbReference type="InterPro" id="IPR010917">
    <property type="entry name" value="TonB_rcpt_CS"/>
</dbReference>
<dbReference type="InterPro" id="IPR037066">
    <property type="entry name" value="Plug_dom_sf"/>
</dbReference>
<accession>A0A8S8XDQ0</accession>
<keyword evidence="8 9" id="KW-0998">Cell outer membrane</keyword>
<dbReference type="SUPFAM" id="SSF56935">
    <property type="entry name" value="Porins"/>
    <property type="match status" value="1"/>
</dbReference>
<keyword evidence="4 9" id="KW-0812">Transmembrane</keyword>
<feature type="domain" description="TonB-dependent receptor-like beta-barrel" evidence="13">
    <location>
        <begin position="397"/>
        <end position="931"/>
    </location>
</feature>
<dbReference type="Proteomes" id="UP000681075">
    <property type="component" value="Unassembled WGS sequence"/>
</dbReference>
<dbReference type="InterPro" id="IPR036942">
    <property type="entry name" value="Beta-barrel_TonB_sf"/>
</dbReference>
<evidence type="ECO:0000256" key="10">
    <source>
        <dbReference type="PROSITE-ProRule" id="PRU10144"/>
    </source>
</evidence>
<comment type="subcellular location">
    <subcellularLocation>
        <location evidence="1 9">Cell outer membrane</location>
        <topology evidence="1 9">Multi-pass membrane protein</topology>
    </subcellularLocation>
</comment>
<dbReference type="EMBL" id="BOPV01000001">
    <property type="protein sequence ID" value="GIL39929.1"/>
    <property type="molecule type" value="Genomic_DNA"/>
</dbReference>
<proteinExistence type="inferred from homology"/>
<dbReference type="InterPro" id="IPR039426">
    <property type="entry name" value="TonB-dep_rcpt-like"/>
</dbReference>
<protein>
    <submittedName>
        <fullName evidence="15">TonB-dependent receptor</fullName>
    </submittedName>
</protein>
<evidence type="ECO:0000313" key="15">
    <source>
        <dbReference type="EMBL" id="GIL39929.1"/>
    </source>
</evidence>
<evidence type="ECO:0000256" key="6">
    <source>
        <dbReference type="ARBA" id="ARBA00023077"/>
    </source>
</evidence>
<reference evidence="15" key="1">
    <citation type="submission" date="2021-02" db="EMBL/GenBank/DDBJ databases">
        <title>Genome sequence of Rhodospirillales sp. strain TMPK1 isolated from soil.</title>
        <authorList>
            <person name="Nakai R."/>
            <person name="Kusada H."/>
            <person name="Tamaki H."/>
        </authorList>
    </citation>
    <scope>NUCLEOTIDE SEQUENCE</scope>
    <source>
        <strain evidence="15">TMPK1</strain>
    </source>
</reference>
<feature type="signal peptide" evidence="12">
    <location>
        <begin position="1"/>
        <end position="24"/>
    </location>
</feature>
<keyword evidence="7 9" id="KW-0472">Membrane</keyword>
<dbReference type="GO" id="GO:0009279">
    <property type="term" value="C:cell outer membrane"/>
    <property type="evidence" value="ECO:0007669"/>
    <property type="project" value="UniProtKB-SubCell"/>
</dbReference>
<keyword evidence="16" id="KW-1185">Reference proteome</keyword>
<dbReference type="RefSeq" id="WP_420243047.1">
    <property type="nucleotide sequence ID" value="NZ_BOPV01000001.1"/>
</dbReference>
<keyword evidence="3 9" id="KW-1134">Transmembrane beta strand</keyword>
<name>A0A8S8XDQ0_9PROT</name>
<dbReference type="Pfam" id="PF07715">
    <property type="entry name" value="Plug"/>
    <property type="match status" value="1"/>
</dbReference>
<dbReference type="InterPro" id="IPR000531">
    <property type="entry name" value="Beta-barrel_TonB"/>
</dbReference>
<keyword evidence="15" id="KW-0675">Receptor</keyword>
<evidence type="ECO:0000259" key="14">
    <source>
        <dbReference type="Pfam" id="PF07715"/>
    </source>
</evidence>
<organism evidence="15 16">
    <name type="scientific">Roseiterribacter gracilis</name>
    <dbReference type="NCBI Taxonomy" id="2812848"/>
    <lineage>
        <taxon>Bacteria</taxon>
        <taxon>Pseudomonadati</taxon>
        <taxon>Pseudomonadota</taxon>
        <taxon>Alphaproteobacteria</taxon>
        <taxon>Rhodospirillales</taxon>
        <taxon>Roseiterribacteraceae</taxon>
        <taxon>Roseiterribacter</taxon>
    </lineage>
</organism>
<dbReference type="Gene3D" id="2.40.170.20">
    <property type="entry name" value="TonB-dependent receptor, beta-barrel domain"/>
    <property type="match status" value="1"/>
</dbReference>
<dbReference type="InterPro" id="IPR012910">
    <property type="entry name" value="Plug_dom"/>
</dbReference>
<dbReference type="PANTHER" id="PTHR47234:SF2">
    <property type="entry name" value="TONB-DEPENDENT RECEPTOR"/>
    <property type="match status" value="1"/>
</dbReference>
<evidence type="ECO:0000256" key="12">
    <source>
        <dbReference type="SAM" id="SignalP"/>
    </source>
</evidence>
<dbReference type="PROSITE" id="PS52016">
    <property type="entry name" value="TONB_DEPENDENT_REC_3"/>
    <property type="match status" value="1"/>
</dbReference>
<evidence type="ECO:0000256" key="2">
    <source>
        <dbReference type="ARBA" id="ARBA00022448"/>
    </source>
</evidence>
<dbReference type="PROSITE" id="PS01156">
    <property type="entry name" value="TONB_DEPENDENT_REC_2"/>
    <property type="match status" value="1"/>
</dbReference>
<feature type="short sequence motif" description="TonB C-terminal box" evidence="10">
    <location>
        <begin position="950"/>
        <end position="967"/>
    </location>
</feature>
<comment type="caution">
    <text evidence="15">The sequence shown here is derived from an EMBL/GenBank/DDBJ whole genome shotgun (WGS) entry which is preliminary data.</text>
</comment>
<dbReference type="Pfam" id="PF00593">
    <property type="entry name" value="TonB_dep_Rec_b-barrel"/>
    <property type="match status" value="1"/>
</dbReference>
<dbReference type="Gene3D" id="2.170.130.10">
    <property type="entry name" value="TonB-dependent receptor, plug domain"/>
    <property type="match status" value="1"/>
</dbReference>
<evidence type="ECO:0000256" key="11">
    <source>
        <dbReference type="RuleBase" id="RU003357"/>
    </source>
</evidence>
<comment type="similarity">
    <text evidence="9 11">Belongs to the TonB-dependent receptor family.</text>
</comment>
<feature type="chain" id="PRO_5035780250" evidence="12">
    <location>
        <begin position="25"/>
        <end position="967"/>
    </location>
</feature>
<evidence type="ECO:0000256" key="8">
    <source>
        <dbReference type="ARBA" id="ARBA00023237"/>
    </source>
</evidence>
<keyword evidence="2 9" id="KW-0813">Transport</keyword>
<feature type="domain" description="TonB-dependent receptor plug" evidence="14">
    <location>
        <begin position="51"/>
        <end position="164"/>
    </location>
</feature>
<evidence type="ECO:0000256" key="4">
    <source>
        <dbReference type="ARBA" id="ARBA00022692"/>
    </source>
</evidence>
<evidence type="ECO:0000256" key="9">
    <source>
        <dbReference type="PROSITE-ProRule" id="PRU01360"/>
    </source>
</evidence>
<gene>
    <name evidence="15" type="primary">btuB_4</name>
    <name evidence="15" type="ORF">TMPK1_21660</name>
</gene>
<keyword evidence="6 11" id="KW-0798">TonB box</keyword>
<evidence type="ECO:0000256" key="7">
    <source>
        <dbReference type="ARBA" id="ARBA00023136"/>
    </source>
</evidence>
<dbReference type="AlphaFoldDB" id="A0A8S8XDQ0"/>
<keyword evidence="5 12" id="KW-0732">Signal</keyword>
<sequence length="967" mass="105033">MKQLFELRAVRALLLAGVASLAYAGEAYAQATGPTEEIVVTGSRLRRTGASAPTPLTVASGESLRATGGINISDLLSQLPQVGVGTNQQNSTNSVRNAGLNILNLRTLGSARTLTLINGRRQVGGGQGTVTVDTNTIPVSLIDRVEVVTGGATAVYGADAVSGVVNFVLKKNYEGAEVEAQYGVSGHGDAETYFASATMGGNFGGGRGNVTLNATYNREQGLFAPQRDYAITNLQSVVYPGNGRPAVPVRGDGIPDRIPVAGARLNQYADTGAPVIGTAIGSNAAFTQAFSPSGQLIPFNRFGQADLSGNLSLGGDGLNTSKTQTLRVPTQRGLFHLQGNYEIFEGGDFVKNMNFFAELKYSRNKAKTTSSGTFEAPGAYTIQRDNAYLPAALVAQMTAANVSNFTFSRSDDDFGLRTYESVFQTYRGVIGVNGKFWKDWNYEAFWNYGTTRSDFTNFDRIQSKYLDSIDAVRLPDGSIGCRSATARANGCLPVNLIGYGLANPAALQYSYLYTVEHDRLTQNQAVLNVDGDLFSYATPFSGKVDAIKLAVGIEYRREESRANPQAEVQQGLVFGNRLAYTEGHYDTKEMYVETGIPVLRDLPFAKAVDVEGSWRFQDFSTTSTDQSWALRGGWAIDDNIKLRASRSRAVRAPNIGELFAPGSDNFQGVNDPCDVTRINAGSFPQNRAANCRAAGIPAGFIQSTVTKSVLTQGNPNLAAEKAKTWTAGVVLTPTFVPGLTVTADWWNVKLKDAINSFAFQSVVNNCYDAASLGNAFCSSVIRGPDLNIRNVLVQQLNVANYRARGLDMQITYSTPLSRFGAPSSWGNLTLDFLGSYLSKKTFDPNPNDPSLINRDAGELPDPKLKFRLQGIYELAEWQFTWTTNYLGHMELDNEAFIEDRFPHTVPDYWLHALRVQYDFGKYQVYGGINNIADKEPPYIPTVYQGIGNSSIYDNKGRFFYVGAKAHF</sequence>